<dbReference type="KEGG" id="aaeo:BJI67_02970"/>
<dbReference type="Proteomes" id="UP000095342">
    <property type="component" value="Chromosome"/>
</dbReference>
<proteinExistence type="predicted"/>
<reference evidence="1 2" key="1">
    <citation type="submission" date="2016-09" db="EMBL/GenBank/DDBJ databases">
        <title>Acidihalobacter prosperus V6 (DSM14174).</title>
        <authorList>
            <person name="Khaleque H.N."/>
            <person name="Ramsay J.P."/>
            <person name="Murphy R.J.T."/>
            <person name="Kaksonen A.H."/>
            <person name="Boxall N.J."/>
            <person name="Watkin E.L.J."/>
        </authorList>
    </citation>
    <scope>NUCLEOTIDE SEQUENCE [LARGE SCALE GENOMIC DNA]</scope>
    <source>
        <strain evidence="1 2">V6</strain>
    </source>
</reference>
<name>A0A1D8K5E3_9GAMM</name>
<gene>
    <name evidence="1" type="ORF">BJI67_02970</name>
</gene>
<dbReference type="AlphaFoldDB" id="A0A1D8K5E3"/>
<dbReference type="RefSeq" id="WP_070071761.1">
    <property type="nucleotide sequence ID" value="NZ_CP017448.1"/>
</dbReference>
<organism evidence="1 2">
    <name type="scientific">Acidihalobacter aeolianus</name>
    <dbReference type="NCBI Taxonomy" id="2792603"/>
    <lineage>
        <taxon>Bacteria</taxon>
        <taxon>Pseudomonadati</taxon>
        <taxon>Pseudomonadota</taxon>
        <taxon>Gammaproteobacteria</taxon>
        <taxon>Chromatiales</taxon>
        <taxon>Ectothiorhodospiraceae</taxon>
        <taxon>Acidihalobacter</taxon>
    </lineage>
</organism>
<accession>A0A1D8K5E3</accession>
<keyword evidence="2" id="KW-1185">Reference proteome</keyword>
<evidence type="ECO:0000313" key="2">
    <source>
        <dbReference type="Proteomes" id="UP000095342"/>
    </source>
</evidence>
<sequence length="154" mass="17447">MVEQAWVIPKTLQQVRMWIHPEGQVLAGIYLMSERPGEEAAELPVSLMNQPQPFFPCQCHGGELRFYNKNALVRMEYEAPAEYALPAEVSLRGEFGLMDGSVFVGTIRENLPPDRGRLLDYLNVHVDRFVRIFLDDGSVALINKAYVVRAIPTD</sequence>
<dbReference type="EMBL" id="CP017448">
    <property type="protein sequence ID" value="AOV16165.1"/>
    <property type="molecule type" value="Genomic_DNA"/>
</dbReference>
<protein>
    <submittedName>
        <fullName evidence="1">Uncharacterized protein</fullName>
    </submittedName>
</protein>
<evidence type="ECO:0000313" key="1">
    <source>
        <dbReference type="EMBL" id="AOV16165.1"/>
    </source>
</evidence>